<evidence type="ECO:0000259" key="1">
    <source>
        <dbReference type="SMART" id="SM01007"/>
    </source>
</evidence>
<gene>
    <name evidence="2" type="ORF">BMG03_15405</name>
</gene>
<proteinExistence type="predicted"/>
<dbReference type="InterPro" id="IPR001303">
    <property type="entry name" value="Aldolase_II/adducin_N"/>
</dbReference>
<sequence length="413" mass="44869">MQSRWNDADAHSFAEAAEAAGQPAALGLRVYSSRLIGQNPELVLHGGGNTSVKIPDAPGGAIIHVKGSGWDLGDIEAPGLPAMRLEPLLETRSIPYMSDEEMVAFLRSQLLDPTAPNPSVEALLHAYMPQAFVDHCHATAILALADQENMETVVRDLYDGRVGFVPYVMPGYALSHACKDALARDPHMEGLWLEKHGLFTFAETARESYELTIEFVSAAEAFLASQGITVEGPQSNDAPVPDDLVSALTRALAAQGALGAEPVVDFRTTPAIRRYLSREDLSELAMRGTATPDHVIRIKPFPLIVEVGDDVAAIERKLAGYADRYQAYFERNAPHASEPKTMLDPAPRAVLVPGEGLFAVGANEKAARIAGDLLEQTARIVNAAEEFGRFAPISERELFDMEYWSLEQAKLKK</sequence>
<dbReference type="EMBL" id="CP019437">
    <property type="protein sequence ID" value="AQS49020.1"/>
    <property type="molecule type" value="Genomic_DNA"/>
</dbReference>
<protein>
    <submittedName>
        <fullName evidence="2">Short-chain dehydrogenase</fullName>
    </submittedName>
</protein>
<dbReference type="InterPro" id="IPR036409">
    <property type="entry name" value="Aldolase_II/adducin_N_sf"/>
</dbReference>
<dbReference type="RefSeq" id="WP_075774280.1">
    <property type="nucleotide sequence ID" value="NZ_CP019437.1"/>
</dbReference>
<name>A0ABM6IJP1_9RHOB</name>
<accession>A0ABM6IJP1</accession>
<evidence type="ECO:0000313" key="2">
    <source>
        <dbReference type="EMBL" id="AQS49020.1"/>
    </source>
</evidence>
<keyword evidence="3" id="KW-1185">Reference proteome</keyword>
<dbReference type="Pfam" id="PF00596">
    <property type="entry name" value="Aldolase_II"/>
    <property type="match status" value="1"/>
</dbReference>
<dbReference type="SMART" id="SM01007">
    <property type="entry name" value="Aldolase_II"/>
    <property type="match status" value="1"/>
</dbReference>
<feature type="domain" description="Class II aldolase/adducin N-terminal" evidence="1">
    <location>
        <begin position="28"/>
        <end position="223"/>
    </location>
</feature>
<dbReference type="Gene3D" id="3.40.225.10">
    <property type="entry name" value="Class II aldolase/adducin N-terminal domain"/>
    <property type="match status" value="1"/>
</dbReference>
<reference evidence="2 3" key="1">
    <citation type="submission" date="2017-01" db="EMBL/GenBank/DDBJ databases">
        <title>The complete genome sequence of a sulfur-oxidizing marine bacterium Thioclava sp. 25B10_4T.</title>
        <authorList>
            <person name="Liu Y."/>
            <person name="Lai Q."/>
            <person name="Shao Z."/>
        </authorList>
    </citation>
    <scope>NUCLEOTIDE SEQUENCE [LARGE SCALE GENOMIC DNA]</scope>
    <source>
        <strain evidence="2 3">25B10_4</strain>
    </source>
</reference>
<dbReference type="Proteomes" id="UP000185622">
    <property type="component" value="Chromosome"/>
</dbReference>
<dbReference type="SUPFAM" id="SSF53639">
    <property type="entry name" value="AraD/HMP-PK domain-like"/>
    <property type="match status" value="2"/>
</dbReference>
<organism evidence="2 3">
    <name type="scientific">Thioclava nitratireducens</name>
    <dbReference type="NCBI Taxonomy" id="1915078"/>
    <lineage>
        <taxon>Bacteria</taxon>
        <taxon>Pseudomonadati</taxon>
        <taxon>Pseudomonadota</taxon>
        <taxon>Alphaproteobacteria</taxon>
        <taxon>Rhodobacterales</taxon>
        <taxon>Paracoccaceae</taxon>
        <taxon>Thioclava</taxon>
    </lineage>
</organism>
<evidence type="ECO:0000313" key="3">
    <source>
        <dbReference type="Proteomes" id="UP000185622"/>
    </source>
</evidence>